<evidence type="ECO:0000259" key="16">
    <source>
        <dbReference type="SMART" id="SM00485"/>
    </source>
</evidence>
<dbReference type="SUPFAM" id="SSF88723">
    <property type="entry name" value="PIN domain-like"/>
    <property type="match status" value="1"/>
</dbReference>
<dbReference type="Pfam" id="PF00867">
    <property type="entry name" value="XPG_I"/>
    <property type="match status" value="1"/>
</dbReference>
<keyword evidence="4 13" id="KW-0479">Metal-binding</keyword>
<dbReference type="SMART" id="SM00279">
    <property type="entry name" value="HhH2"/>
    <property type="match status" value="1"/>
</dbReference>
<dbReference type="GO" id="GO:0046872">
    <property type="term" value="F:metal ion binding"/>
    <property type="evidence" value="ECO:0007669"/>
    <property type="project" value="UniProtKB-UniRule"/>
</dbReference>
<keyword evidence="3 13" id="KW-0540">Nuclease</keyword>
<feature type="domain" description="XPG N-terminal" evidence="16">
    <location>
        <begin position="1"/>
        <end position="99"/>
    </location>
</feature>
<dbReference type="InterPro" id="IPR036279">
    <property type="entry name" value="5-3_exonuclease_C_sf"/>
</dbReference>
<dbReference type="GO" id="GO:0006281">
    <property type="term" value="P:DNA repair"/>
    <property type="evidence" value="ECO:0007669"/>
    <property type="project" value="UniProtKB-UniRule"/>
</dbReference>
<comment type="function">
    <text evidence="13">5'-&gt;3' double-stranded DNA exonuclease which may also possess a cryptic 3'-&gt;5' double-stranded DNA exonuclease activity. Functions in DNA mismatch repair.</text>
</comment>
<dbReference type="Gene3D" id="1.10.150.20">
    <property type="entry name" value="5' to 3' exonuclease, C-terminal subdomain"/>
    <property type="match status" value="1"/>
</dbReference>
<keyword evidence="8 13" id="KW-0460">Magnesium</keyword>
<feature type="compositionally biased region" description="Polar residues" evidence="14">
    <location>
        <begin position="349"/>
        <end position="362"/>
    </location>
</feature>
<keyword evidence="13" id="KW-0228">DNA excision</keyword>
<dbReference type="EC" id="3.1.-.-" evidence="13"/>
<keyword evidence="12 13" id="KW-0539">Nucleus</keyword>
<keyword evidence="7 13" id="KW-0269">Exonuclease</keyword>
<dbReference type="InterPro" id="IPR029060">
    <property type="entry name" value="PIN-like_dom_sf"/>
</dbReference>
<proteinExistence type="inferred from homology"/>
<feature type="compositionally biased region" description="Acidic residues" evidence="14">
    <location>
        <begin position="486"/>
        <end position="497"/>
    </location>
</feature>
<evidence type="ECO:0000256" key="3">
    <source>
        <dbReference type="ARBA" id="ARBA00022722"/>
    </source>
</evidence>
<evidence type="ECO:0000259" key="15">
    <source>
        <dbReference type="SMART" id="SM00484"/>
    </source>
</evidence>
<dbReference type="PANTHER" id="PTHR11081:SF8">
    <property type="entry name" value="EXONUCLEASE 1"/>
    <property type="match status" value="1"/>
</dbReference>
<dbReference type="PRINTS" id="PR00853">
    <property type="entry name" value="XPGRADSUPER"/>
</dbReference>
<feature type="compositionally biased region" description="Polar residues" evidence="14">
    <location>
        <begin position="385"/>
        <end position="409"/>
    </location>
</feature>
<dbReference type="AlphaFoldDB" id="A0A7S1KUX0"/>
<keyword evidence="6 13" id="KW-0378">Hydrolase</keyword>
<evidence type="ECO:0000256" key="6">
    <source>
        <dbReference type="ARBA" id="ARBA00022801"/>
    </source>
</evidence>
<dbReference type="GO" id="GO:0005634">
    <property type="term" value="C:nucleus"/>
    <property type="evidence" value="ECO:0007669"/>
    <property type="project" value="UniProtKB-SubCell"/>
</dbReference>
<dbReference type="InterPro" id="IPR008918">
    <property type="entry name" value="HhH2"/>
</dbReference>
<evidence type="ECO:0000256" key="12">
    <source>
        <dbReference type="ARBA" id="ARBA00023242"/>
    </source>
</evidence>
<evidence type="ECO:0000256" key="4">
    <source>
        <dbReference type="ARBA" id="ARBA00022723"/>
    </source>
</evidence>
<evidence type="ECO:0000256" key="11">
    <source>
        <dbReference type="ARBA" id="ARBA00023204"/>
    </source>
</evidence>
<dbReference type="InterPro" id="IPR037315">
    <property type="entry name" value="EXO1_H3TH"/>
</dbReference>
<feature type="region of interest" description="Disordered" evidence="14">
    <location>
        <begin position="477"/>
        <end position="582"/>
    </location>
</feature>
<feature type="region of interest" description="Disordered" evidence="14">
    <location>
        <begin position="667"/>
        <end position="686"/>
    </location>
</feature>
<dbReference type="InterPro" id="IPR006086">
    <property type="entry name" value="XPG-I_dom"/>
</dbReference>
<evidence type="ECO:0000256" key="7">
    <source>
        <dbReference type="ARBA" id="ARBA00022839"/>
    </source>
</evidence>
<keyword evidence="11 13" id="KW-0234">DNA repair</keyword>
<dbReference type="SMART" id="SM00484">
    <property type="entry name" value="XPGI"/>
    <property type="match status" value="1"/>
</dbReference>
<feature type="region of interest" description="Disordered" evidence="14">
    <location>
        <begin position="703"/>
        <end position="747"/>
    </location>
</feature>
<evidence type="ECO:0000256" key="9">
    <source>
        <dbReference type="ARBA" id="ARBA00022881"/>
    </source>
</evidence>
<evidence type="ECO:0000256" key="13">
    <source>
        <dbReference type="RuleBase" id="RU910737"/>
    </source>
</evidence>
<feature type="compositionally biased region" description="Basic and acidic residues" evidence="14">
    <location>
        <begin position="669"/>
        <end position="686"/>
    </location>
</feature>
<feature type="compositionally biased region" description="Basic residues" evidence="14">
    <location>
        <begin position="368"/>
        <end position="377"/>
    </location>
</feature>
<dbReference type="GO" id="GO:0035312">
    <property type="term" value="F:5'-3' DNA exonuclease activity"/>
    <property type="evidence" value="ECO:0007669"/>
    <property type="project" value="UniProtKB-UniRule"/>
</dbReference>
<dbReference type="FunFam" id="1.10.150.20:FF:000011">
    <property type="entry name" value="exonuclease 1"/>
    <property type="match status" value="1"/>
</dbReference>
<organism evidence="17">
    <name type="scientific">Percolomonas cosmopolitus</name>
    <dbReference type="NCBI Taxonomy" id="63605"/>
    <lineage>
        <taxon>Eukaryota</taxon>
        <taxon>Discoba</taxon>
        <taxon>Heterolobosea</taxon>
        <taxon>Tetramitia</taxon>
        <taxon>Eutetramitia</taxon>
        <taxon>Percolomonadidae</taxon>
        <taxon>Percolomonas</taxon>
    </lineage>
</organism>
<evidence type="ECO:0000313" key="17">
    <source>
        <dbReference type="EMBL" id="CAD9086014.1"/>
    </source>
</evidence>
<gene>
    <name evidence="17" type="ORF">PCOS0759_LOCUS9268</name>
</gene>
<comment type="subcellular location">
    <subcellularLocation>
        <location evidence="1 13">Nucleus</location>
    </subcellularLocation>
</comment>
<dbReference type="GO" id="GO:0017108">
    <property type="term" value="F:5'-flap endonuclease activity"/>
    <property type="evidence" value="ECO:0007669"/>
    <property type="project" value="TreeGrafter"/>
</dbReference>
<reference evidence="17" key="1">
    <citation type="submission" date="2021-01" db="EMBL/GenBank/DDBJ databases">
        <authorList>
            <person name="Corre E."/>
            <person name="Pelletier E."/>
            <person name="Niang G."/>
            <person name="Scheremetjew M."/>
            <person name="Finn R."/>
            <person name="Kale V."/>
            <person name="Holt S."/>
            <person name="Cochrane G."/>
            <person name="Meng A."/>
            <person name="Brown T."/>
            <person name="Cohen L."/>
        </authorList>
    </citation>
    <scope>NUCLEOTIDE SEQUENCE</scope>
    <source>
        <strain evidence="17">WS</strain>
    </source>
</reference>
<dbReference type="PROSITE" id="PS00841">
    <property type="entry name" value="XPG_1"/>
    <property type="match status" value="1"/>
</dbReference>
<dbReference type="InterPro" id="IPR006084">
    <property type="entry name" value="XPG/Rad2"/>
</dbReference>
<feature type="compositionally biased region" description="Polar residues" evidence="14">
    <location>
        <begin position="535"/>
        <end position="544"/>
    </location>
</feature>
<feature type="compositionally biased region" description="Low complexity" evidence="14">
    <location>
        <begin position="709"/>
        <end position="721"/>
    </location>
</feature>
<dbReference type="Pfam" id="PF00752">
    <property type="entry name" value="XPG_N"/>
    <property type="match status" value="1"/>
</dbReference>
<dbReference type="InterPro" id="IPR006085">
    <property type="entry name" value="XPG_DNA_repair_N"/>
</dbReference>
<feature type="domain" description="XPG-I" evidence="15">
    <location>
        <begin position="138"/>
        <end position="208"/>
    </location>
</feature>
<evidence type="ECO:0000256" key="5">
    <source>
        <dbReference type="ARBA" id="ARBA00022763"/>
    </source>
</evidence>
<keyword evidence="10 13" id="KW-0238">DNA-binding</keyword>
<evidence type="ECO:0000256" key="10">
    <source>
        <dbReference type="ARBA" id="ARBA00023125"/>
    </source>
</evidence>
<name>A0A7S1KUX0_9EUKA</name>
<comment type="cofactor">
    <cofactor evidence="13">
        <name>Mg(2+)</name>
        <dbReference type="ChEBI" id="CHEBI:18420"/>
    </cofactor>
    <text evidence="13">Binds 2 magnesium ions per subunit. They probably participate in the reaction catalyzed by the enzyme. May bind an additional third magnesium ion after substrate binding.</text>
</comment>
<evidence type="ECO:0000256" key="8">
    <source>
        <dbReference type="ARBA" id="ARBA00022842"/>
    </source>
</evidence>
<comment type="similarity">
    <text evidence="2 13">Belongs to the XPG/RAD2 endonuclease family. EXO1 subfamily.</text>
</comment>
<dbReference type="InterPro" id="IPR019974">
    <property type="entry name" value="XPG_CS"/>
</dbReference>
<feature type="compositionally biased region" description="Low complexity" evidence="14">
    <location>
        <begin position="553"/>
        <end position="562"/>
    </location>
</feature>
<feature type="region of interest" description="Disordered" evidence="14">
    <location>
        <begin position="347"/>
        <end position="409"/>
    </location>
</feature>
<evidence type="ECO:0000256" key="14">
    <source>
        <dbReference type="SAM" id="MobiDB-lite"/>
    </source>
</evidence>
<dbReference type="Gene3D" id="3.40.50.1010">
    <property type="entry name" value="5'-nuclease"/>
    <property type="match status" value="1"/>
</dbReference>
<evidence type="ECO:0000256" key="1">
    <source>
        <dbReference type="ARBA" id="ARBA00004123"/>
    </source>
</evidence>
<dbReference type="InterPro" id="IPR044752">
    <property type="entry name" value="PIN-like_EXO1"/>
</dbReference>
<dbReference type="SUPFAM" id="SSF47807">
    <property type="entry name" value="5' to 3' exonuclease, C-terminal subdomain"/>
    <property type="match status" value="1"/>
</dbReference>
<evidence type="ECO:0000256" key="2">
    <source>
        <dbReference type="ARBA" id="ARBA00010563"/>
    </source>
</evidence>
<dbReference type="EMBL" id="HBGD01011248">
    <property type="protein sequence ID" value="CAD9086014.1"/>
    <property type="molecule type" value="Transcribed_RNA"/>
</dbReference>
<dbReference type="CDD" id="cd09908">
    <property type="entry name" value="H3TH_EXO1"/>
    <property type="match status" value="1"/>
</dbReference>
<dbReference type="PANTHER" id="PTHR11081">
    <property type="entry name" value="FLAP ENDONUCLEASE FAMILY MEMBER"/>
    <property type="match status" value="1"/>
</dbReference>
<keyword evidence="5 13" id="KW-0227">DNA damage</keyword>
<accession>A0A7S1KUX0</accession>
<dbReference type="CDD" id="cd09857">
    <property type="entry name" value="PIN_EXO1"/>
    <property type="match status" value="1"/>
</dbReference>
<dbReference type="SMART" id="SM00485">
    <property type="entry name" value="XPGN"/>
    <property type="match status" value="1"/>
</dbReference>
<keyword evidence="9 13" id="KW-0267">Excision nuclease</keyword>
<dbReference type="GO" id="GO:0003677">
    <property type="term" value="F:DNA binding"/>
    <property type="evidence" value="ECO:0007669"/>
    <property type="project" value="UniProtKB-UniRule"/>
</dbReference>
<dbReference type="PROSITE" id="PS00842">
    <property type="entry name" value="XPG_2"/>
    <property type="match status" value="1"/>
</dbReference>
<dbReference type="FunFam" id="3.40.50.1010:FF:000002">
    <property type="entry name" value="Exonuclease 1, putative"/>
    <property type="match status" value="1"/>
</dbReference>
<protein>
    <recommendedName>
        <fullName evidence="13">Exonuclease 1</fullName>
        <ecNumber evidence="13">3.1.-.-</ecNumber>
    </recommendedName>
</protein>
<sequence>MGINGLLPALKPCLNAVHIREYKGKRLAVDAYVWLHKGAFSCAEELCQGIATEKYLNFCSRMVGLLLHYGVIPVIVFDGDRLPMKSGEEHTRKSSRKENLQKAKSLVQAGNYGDAKKYFQQAVDVSPTMAKRFIEMLKTKNVEYIVAPYEADAQLGFLARTGYVDGVITEDSDMIPYGVPLVLYKLKSNGSAEEFHRSRLMQASKLNFHRFDQDKIITMCVLNGCDYLDSLPGIGIVTAHRFVSHYGNAATIFHHLRRQKGIRVSKEYEEAFYRAFLTFKHQMVYDPRTKQMVYFSELPPELHGQDTSFLGQFYPPDMAYQIATGDIHPMTKEPFDARKPVMYAHQEMKTASQHSTQEQQKITFFSKTTKKKSKPRVPFKPPRPSSSQGCVSQGNKASQSQDSEESISPTLATTTTTAMFSTSTTRIVCASDDSIKSKVQDITHVPLILNQQRKGRLTLPPWQSNVTRSIISTRIQRKSLMSPSQEQEDEFSSDSDDNIASPQRKRLSLAIVPKQQKQNTTPRSAIFSCRETRETSQQITTRITETPRHHVLSQSDDSSSSSGTKKRHRTSQEDCCPRPTKKSRFFSKSMLKGLGPLPAKRQPLPPQTSISTKRMLTHEEEISFALDPRLEVCEQQNERETTPSKSVATTPAKGRTLIQSPLRIHTHRHETPQRIKREASRPDGHDLKKKFSTYIMEDVINIDDESDGDQPLTTPTTDPTQFLRDGELVNSSSPPHSPRGPSRTKKTPSLFMNFLEKCKAKNIQHTTGELRKMGGEDNPIVL</sequence>